<organism evidence="2 3">
    <name type="scientific">Porphyridium purpureum</name>
    <name type="common">Red alga</name>
    <name type="synonym">Porphyridium cruentum</name>
    <dbReference type="NCBI Taxonomy" id="35688"/>
    <lineage>
        <taxon>Eukaryota</taxon>
        <taxon>Rhodophyta</taxon>
        <taxon>Bangiophyceae</taxon>
        <taxon>Porphyridiales</taxon>
        <taxon>Porphyridiaceae</taxon>
        <taxon>Porphyridium</taxon>
    </lineage>
</organism>
<gene>
    <name evidence="2" type="ORF">FVE85_4996</name>
</gene>
<feature type="compositionally biased region" description="Basic and acidic residues" evidence="1">
    <location>
        <begin position="350"/>
        <end position="365"/>
    </location>
</feature>
<dbReference type="AlphaFoldDB" id="A0A5J4YQX0"/>
<comment type="caution">
    <text evidence="2">The sequence shown here is derived from an EMBL/GenBank/DDBJ whole genome shotgun (WGS) entry which is preliminary data.</text>
</comment>
<evidence type="ECO:0000313" key="2">
    <source>
        <dbReference type="EMBL" id="KAA8493859.1"/>
    </source>
</evidence>
<sequence>MAFAYSGAVALVDPGVLRFPQVMSPANKLRMDCGNCAAWATRMKFLLCQEQVWYVIEGKTAAAVSATGTVGVDTATGAGGVVDPDKDEKACGLTGASVGAAHLHVVADAPSATAAWDELEVVAKAAVPLYARELRKKLATFRDHADKPVYNVLAEIILLRREMQAAGIEAAKDEYCTARFEALPTQFAPIEQAWEAGSGVATLKELQPMLLAVERGLKRDDEAFALKAHAFLAPRRSTGRVQFNGACWTCGKQGDTRRKLTRGHRSASQGRTSRSLEAETMFVLCAQGRTWANVARTDKKDDLILDSWVSSHINVFRQPREFQSWLEPKVNRGGMLDKGLETQEQAQGQREVREEGEGKKNGKTD</sequence>
<dbReference type="Proteomes" id="UP000324585">
    <property type="component" value="Unassembled WGS sequence"/>
</dbReference>
<evidence type="ECO:0000256" key="1">
    <source>
        <dbReference type="SAM" id="MobiDB-lite"/>
    </source>
</evidence>
<name>A0A5J4YQX0_PORPP</name>
<accession>A0A5J4YQX0</accession>
<keyword evidence="3" id="KW-1185">Reference proteome</keyword>
<dbReference type="Pfam" id="PF14223">
    <property type="entry name" value="Retrotran_gag_2"/>
    <property type="match status" value="1"/>
</dbReference>
<reference evidence="3" key="1">
    <citation type="journal article" date="2019" name="Nat. Commun.">
        <title>Expansion of phycobilisome linker gene families in mesophilic red algae.</title>
        <authorList>
            <person name="Lee J."/>
            <person name="Kim D."/>
            <person name="Bhattacharya D."/>
            <person name="Yoon H.S."/>
        </authorList>
    </citation>
    <scope>NUCLEOTIDE SEQUENCE [LARGE SCALE GENOMIC DNA]</scope>
    <source>
        <strain evidence="3">CCMP 1328</strain>
    </source>
</reference>
<evidence type="ECO:0000313" key="3">
    <source>
        <dbReference type="Proteomes" id="UP000324585"/>
    </source>
</evidence>
<dbReference type="EMBL" id="VRMN01000006">
    <property type="protein sequence ID" value="KAA8493859.1"/>
    <property type="molecule type" value="Genomic_DNA"/>
</dbReference>
<proteinExistence type="predicted"/>
<feature type="region of interest" description="Disordered" evidence="1">
    <location>
        <begin position="333"/>
        <end position="365"/>
    </location>
</feature>
<protein>
    <submittedName>
        <fullName evidence="2">Uncharacterized protein</fullName>
    </submittedName>
</protein>